<evidence type="ECO:0000259" key="4">
    <source>
        <dbReference type="Pfam" id="PF03936"/>
    </source>
</evidence>
<dbReference type="Proteomes" id="UP000593562">
    <property type="component" value="Unassembled WGS sequence"/>
</dbReference>
<organism evidence="5 6">
    <name type="scientific">Tripterygium wilfordii</name>
    <name type="common">Thunder God vine</name>
    <dbReference type="NCBI Taxonomy" id="458696"/>
    <lineage>
        <taxon>Eukaryota</taxon>
        <taxon>Viridiplantae</taxon>
        <taxon>Streptophyta</taxon>
        <taxon>Embryophyta</taxon>
        <taxon>Tracheophyta</taxon>
        <taxon>Spermatophyta</taxon>
        <taxon>Magnoliopsida</taxon>
        <taxon>eudicotyledons</taxon>
        <taxon>Gunneridae</taxon>
        <taxon>Pentapetalae</taxon>
        <taxon>rosids</taxon>
        <taxon>fabids</taxon>
        <taxon>Celastrales</taxon>
        <taxon>Celastraceae</taxon>
        <taxon>Tripterygium</taxon>
    </lineage>
</organism>
<evidence type="ECO:0000256" key="2">
    <source>
        <dbReference type="ARBA" id="ARBA00022842"/>
    </source>
</evidence>
<evidence type="ECO:0000313" key="6">
    <source>
        <dbReference type="Proteomes" id="UP000593562"/>
    </source>
</evidence>
<feature type="domain" description="Terpene synthase metal-binding" evidence="4">
    <location>
        <begin position="49"/>
        <end position="120"/>
    </location>
</feature>
<name>A0A7J7DYL1_TRIWF</name>
<keyword evidence="2" id="KW-0460">Magnesium</keyword>
<sequence length="120" mass="14389">MVAVIYIIHVYQVYPFHVTSSKPRFTTFHVTRTKSWLRTASITHMGWYKGLNVKKNFFYARDRLVETYMWSVSVYFEPHYARARSFLTKITTLLSFTDDTYDAYGTIEELRPFTEAMQRF</sequence>
<keyword evidence="3" id="KW-0456">Lyase</keyword>
<dbReference type="InterPro" id="IPR005630">
    <property type="entry name" value="Terpene_synthase_metal-bd"/>
</dbReference>
<dbReference type="SUPFAM" id="SSF48576">
    <property type="entry name" value="Terpenoid synthases"/>
    <property type="match status" value="1"/>
</dbReference>
<comment type="caution">
    <text evidence="5">The sequence shown here is derived from an EMBL/GenBank/DDBJ whole genome shotgun (WGS) entry which is preliminary data.</text>
</comment>
<dbReference type="AlphaFoldDB" id="A0A7J7DYL1"/>
<dbReference type="PANTHER" id="PTHR31225">
    <property type="entry name" value="OS04G0344100 PROTEIN-RELATED"/>
    <property type="match status" value="1"/>
</dbReference>
<keyword evidence="6" id="KW-1185">Reference proteome</keyword>
<accession>A0A7J7DYL1</accession>
<dbReference type="GO" id="GO:0000287">
    <property type="term" value="F:magnesium ion binding"/>
    <property type="evidence" value="ECO:0007669"/>
    <property type="project" value="InterPro"/>
</dbReference>
<dbReference type="GO" id="GO:0010333">
    <property type="term" value="F:terpene synthase activity"/>
    <property type="evidence" value="ECO:0007669"/>
    <property type="project" value="InterPro"/>
</dbReference>
<evidence type="ECO:0000256" key="3">
    <source>
        <dbReference type="ARBA" id="ARBA00023239"/>
    </source>
</evidence>
<keyword evidence="1" id="KW-0479">Metal-binding</keyword>
<dbReference type="GO" id="GO:0016114">
    <property type="term" value="P:terpenoid biosynthetic process"/>
    <property type="evidence" value="ECO:0007669"/>
    <property type="project" value="InterPro"/>
</dbReference>
<dbReference type="InterPro" id="IPR008949">
    <property type="entry name" value="Isoprenoid_synthase_dom_sf"/>
</dbReference>
<protein>
    <submittedName>
        <fullName evidence="5">Putative Delta-cadinene synthase isozyme A</fullName>
    </submittedName>
</protein>
<proteinExistence type="predicted"/>
<dbReference type="InParanoid" id="A0A7J7DYL1"/>
<reference evidence="5 6" key="1">
    <citation type="journal article" date="2020" name="Nat. Commun.">
        <title>Genome of Tripterygium wilfordii and identification of cytochrome P450 involved in triptolide biosynthesis.</title>
        <authorList>
            <person name="Tu L."/>
            <person name="Su P."/>
            <person name="Zhang Z."/>
            <person name="Gao L."/>
            <person name="Wang J."/>
            <person name="Hu T."/>
            <person name="Zhou J."/>
            <person name="Zhang Y."/>
            <person name="Zhao Y."/>
            <person name="Liu Y."/>
            <person name="Song Y."/>
            <person name="Tong Y."/>
            <person name="Lu Y."/>
            <person name="Yang J."/>
            <person name="Xu C."/>
            <person name="Jia M."/>
            <person name="Peters R.J."/>
            <person name="Huang L."/>
            <person name="Gao W."/>
        </authorList>
    </citation>
    <scope>NUCLEOTIDE SEQUENCE [LARGE SCALE GENOMIC DNA]</scope>
    <source>
        <strain evidence="6">cv. XIE 37</strain>
        <tissue evidence="5">Leaf</tissue>
    </source>
</reference>
<dbReference type="Gene3D" id="1.10.600.10">
    <property type="entry name" value="Farnesyl Diphosphate Synthase"/>
    <property type="match status" value="1"/>
</dbReference>
<dbReference type="Pfam" id="PF03936">
    <property type="entry name" value="Terpene_synth_C"/>
    <property type="match status" value="1"/>
</dbReference>
<evidence type="ECO:0000256" key="1">
    <source>
        <dbReference type="ARBA" id="ARBA00022723"/>
    </source>
</evidence>
<dbReference type="InterPro" id="IPR050148">
    <property type="entry name" value="Terpene_synthase-like"/>
</dbReference>
<gene>
    <name evidence="5" type="ORF">HS088_TW02G00479</name>
</gene>
<evidence type="ECO:0000313" key="5">
    <source>
        <dbReference type="EMBL" id="KAF5751465.1"/>
    </source>
</evidence>
<dbReference type="EMBL" id="JAAARO010000002">
    <property type="protein sequence ID" value="KAF5751465.1"/>
    <property type="molecule type" value="Genomic_DNA"/>
</dbReference>
<dbReference type="PANTHER" id="PTHR31225:SF93">
    <property type="entry name" value="ALPHA-HUMULENE_(-)-(E)-BETA-CARYOPHYLLENE SYNTHASE"/>
    <property type="match status" value="1"/>
</dbReference>